<reference evidence="2 3" key="1">
    <citation type="journal article" date="2015" name="Plant Cell">
        <title>Oil accumulation by the oleaginous diatom Fistulifera solaris as revealed by the genome and transcriptome.</title>
        <authorList>
            <person name="Tanaka T."/>
            <person name="Maeda Y."/>
            <person name="Veluchamy A."/>
            <person name="Tanaka M."/>
            <person name="Abida H."/>
            <person name="Marechal E."/>
            <person name="Bowler C."/>
            <person name="Muto M."/>
            <person name="Sunaga Y."/>
            <person name="Tanaka M."/>
            <person name="Yoshino T."/>
            <person name="Taniguchi T."/>
            <person name="Fukuda Y."/>
            <person name="Nemoto M."/>
            <person name="Matsumoto M."/>
            <person name="Wong P.S."/>
            <person name="Aburatani S."/>
            <person name="Fujibuchi W."/>
        </authorList>
    </citation>
    <scope>NUCLEOTIDE SEQUENCE [LARGE SCALE GENOMIC DNA]</scope>
    <source>
        <strain evidence="2 3">JPCC DA0580</strain>
    </source>
</reference>
<keyword evidence="1" id="KW-1133">Transmembrane helix</keyword>
<name>A0A1Z5JS11_FISSO</name>
<comment type="caution">
    <text evidence="2">The sequence shown here is derived from an EMBL/GenBank/DDBJ whole genome shotgun (WGS) entry which is preliminary data.</text>
</comment>
<dbReference type="Proteomes" id="UP000198406">
    <property type="component" value="Unassembled WGS sequence"/>
</dbReference>
<keyword evidence="3" id="KW-1185">Reference proteome</keyword>
<keyword evidence="1" id="KW-0812">Transmembrane</keyword>
<dbReference type="InParanoid" id="A0A1Z5JS11"/>
<gene>
    <name evidence="2" type="ORF">FisN_5Hu176</name>
</gene>
<evidence type="ECO:0000313" key="3">
    <source>
        <dbReference type="Proteomes" id="UP000198406"/>
    </source>
</evidence>
<dbReference type="EMBL" id="BDSP01000111">
    <property type="protein sequence ID" value="GAX16804.1"/>
    <property type="molecule type" value="Genomic_DNA"/>
</dbReference>
<feature type="transmembrane region" description="Helical" evidence="1">
    <location>
        <begin position="18"/>
        <end position="40"/>
    </location>
</feature>
<organism evidence="2 3">
    <name type="scientific">Fistulifera solaris</name>
    <name type="common">Oleaginous diatom</name>
    <dbReference type="NCBI Taxonomy" id="1519565"/>
    <lineage>
        <taxon>Eukaryota</taxon>
        <taxon>Sar</taxon>
        <taxon>Stramenopiles</taxon>
        <taxon>Ochrophyta</taxon>
        <taxon>Bacillariophyta</taxon>
        <taxon>Bacillariophyceae</taxon>
        <taxon>Bacillariophycidae</taxon>
        <taxon>Naviculales</taxon>
        <taxon>Naviculaceae</taxon>
        <taxon>Fistulifera</taxon>
    </lineage>
</organism>
<sequence>MSATPQYKSFSWCGCSSFVVGLISLLAIAGIFVELSWLLFGKEAAFEIEARMKLMSATPYSKSCSCCGLAFCRDLQLRLSLSDSVYYSSAKILLPMSKSGISVKSTMTQSKTSSCMGCSSFVVGFLPRENRCRIEFVIS</sequence>
<proteinExistence type="predicted"/>
<dbReference type="AlphaFoldDB" id="A0A1Z5JS11"/>
<evidence type="ECO:0000313" key="2">
    <source>
        <dbReference type="EMBL" id="GAX16804.1"/>
    </source>
</evidence>
<keyword evidence="1" id="KW-0472">Membrane</keyword>
<protein>
    <submittedName>
        <fullName evidence="2">Uncharacterized protein</fullName>
    </submittedName>
</protein>
<accession>A0A1Z5JS11</accession>
<evidence type="ECO:0000256" key="1">
    <source>
        <dbReference type="SAM" id="Phobius"/>
    </source>
</evidence>